<dbReference type="EMBL" id="VSSQ01087768">
    <property type="protein sequence ID" value="MPN34627.1"/>
    <property type="molecule type" value="Genomic_DNA"/>
</dbReference>
<protein>
    <submittedName>
        <fullName evidence="2">Uncharacterized protein</fullName>
    </submittedName>
</protein>
<accession>A0A645H6G8</accession>
<evidence type="ECO:0000256" key="1">
    <source>
        <dbReference type="SAM" id="MobiDB-lite"/>
    </source>
</evidence>
<organism evidence="2">
    <name type="scientific">bioreactor metagenome</name>
    <dbReference type="NCBI Taxonomy" id="1076179"/>
    <lineage>
        <taxon>unclassified sequences</taxon>
        <taxon>metagenomes</taxon>
        <taxon>ecological metagenomes</taxon>
    </lineage>
</organism>
<dbReference type="AlphaFoldDB" id="A0A645H6G8"/>
<name>A0A645H6G8_9ZZZZ</name>
<gene>
    <name evidence="2" type="ORF">SDC9_182121</name>
</gene>
<dbReference type="AntiFam" id="ANF00187">
    <property type="entry name" value="Shadow ORF (opposite parA)"/>
</dbReference>
<feature type="region of interest" description="Disordered" evidence="1">
    <location>
        <begin position="53"/>
        <end position="78"/>
    </location>
</feature>
<sequence length="78" mass="8788">MEHIVAEGRHHPLQHLTAVQGARVVHRSENPEHLQIGVEALLHLLDGVGEQRDAAQGEELQLQRHQHPVGTGQRIHRQ</sequence>
<proteinExistence type="predicted"/>
<reference evidence="2" key="1">
    <citation type="submission" date="2019-08" db="EMBL/GenBank/DDBJ databases">
        <authorList>
            <person name="Kucharzyk K."/>
            <person name="Murdoch R.W."/>
            <person name="Higgins S."/>
            <person name="Loffler F."/>
        </authorList>
    </citation>
    <scope>NUCLEOTIDE SEQUENCE</scope>
</reference>
<evidence type="ECO:0000313" key="2">
    <source>
        <dbReference type="EMBL" id="MPN34627.1"/>
    </source>
</evidence>
<comment type="caution">
    <text evidence="2">The sequence shown here is derived from an EMBL/GenBank/DDBJ whole genome shotgun (WGS) entry which is preliminary data.</text>
</comment>